<dbReference type="EMBL" id="JAGKQM010000015">
    <property type="protein sequence ID" value="KAH0879210.1"/>
    <property type="molecule type" value="Genomic_DNA"/>
</dbReference>
<sequence length="381" mass="41689">MVNNFNQNETRSIWSRRSDITAIRKIRELTGELTGVMVELAGELTRVMVQLSGEWLLCGICSVGKTVTSSVLRRLTVPEAFYQGCFFLMSIRGFVGFSVIADLGVLDEFWTAVLAWRREQPPLRSCHKAPRTADSYVRECSTYRIGRVPRLIPIEAAVVRRAEMFLPIEPTHVPCKERSHNFLPEVFFDDPCLPPYPPLLISFEPVTLPRSCLGTDPCCLLVDATCNSFSFLPSTIFPRNSTSSTSVPLPSKHVSSSSSMSCKGLNLDGEIVNSFSPFTSPDAFTPFPLTHTSMVLESSLDVSDILLVFSSCEDAIGESSSRSFIRCSIAFPSLGIVSTASTIPVSSPPLILSSFTPISLLPSTSLPLPPPTVIPSRGIEA</sequence>
<accession>A0ABQ7ZG60</accession>
<evidence type="ECO:0000313" key="2">
    <source>
        <dbReference type="Proteomes" id="UP000824890"/>
    </source>
</evidence>
<reference evidence="1 2" key="1">
    <citation type="submission" date="2021-05" db="EMBL/GenBank/DDBJ databases">
        <title>Genome Assembly of Synthetic Allotetraploid Brassica napus Reveals Homoeologous Exchanges between Subgenomes.</title>
        <authorList>
            <person name="Davis J.T."/>
        </authorList>
    </citation>
    <scope>NUCLEOTIDE SEQUENCE [LARGE SCALE GENOMIC DNA]</scope>
    <source>
        <strain evidence="2">cv. Da-Ae</strain>
        <tissue evidence="1">Seedling</tissue>
    </source>
</reference>
<dbReference type="Proteomes" id="UP000824890">
    <property type="component" value="Unassembled WGS sequence"/>
</dbReference>
<keyword evidence="2" id="KW-1185">Reference proteome</keyword>
<comment type="caution">
    <text evidence="1">The sequence shown here is derived from an EMBL/GenBank/DDBJ whole genome shotgun (WGS) entry which is preliminary data.</text>
</comment>
<gene>
    <name evidence="1" type="ORF">HID58_066604</name>
</gene>
<organism evidence="1 2">
    <name type="scientific">Brassica napus</name>
    <name type="common">Rape</name>
    <dbReference type="NCBI Taxonomy" id="3708"/>
    <lineage>
        <taxon>Eukaryota</taxon>
        <taxon>Viridiplantae</taxon>
        <taxon>Streptophyta</taxon>
        <taxon>Embryophyta</taxon>
        <taxon>Tracheophyta</taxon>
        <taxon>Spermatophyta</taxon>
        <taxon>Magnoliopsida</taxon>
        <taxon>eudicotyledons</taxon>
        <taxon>Gunneridae</taxon>
        <taxon>Pentapetalae</taxon>
        <taxon>rosids</taxon>
        <taxon>malvids</taxon>
        <taxon>Brassicales</taxon>
        <taxon>Brassicaceae</taxon>
        <taxon>Brassiceae</taxon>
        <taxon>Brassica</taxon>
    </lineage>
</organism>
<proteinExistence type="predicted"/>
<name>A0ABQ7ZG60_BRANA</name>
<protein>
    <submittedName>
        <fullName evidence="1">Uncharacterized protein</fullName>
    </submittedName>
</protein>
<evidence type="ECO:0000313" key="1">
    <source>
        <dbReference type="EMBL" id="KAH0879210.1"/>
    </source>
</evidence>